<dbReference type="SUPFAM" id="SSF57196">
    <property type="entry name" value="EGF/Laminin"/>
    <property type="match status" value="4"/>
</dbReference>
<dbReference type="GO" id="GO:0005509">
    <property type="term" value="F:calcium ion binding"/>
    <property type="evidence" value="ECO:0007669"/>
    <property type="project" value="InterPro"/>
</dbReference>
<evidence type="ECO:0000256" key="6">
    <source>
        <dbReference type="ARBA" id="ARBA00023157"/>
    </source>
</evidence>
<evidence type="ECO:0000256" key="2">
    <source>
        <dbReference type="ARBA" id="ARBA00022525"/>
    </source>
</evidence>
<feature type="disulfide bond" evidence="8">
    <location>
        <begin position="496"/>
        <end position="513"/>
    </location>
</feature>
<dbReference type="GO" id="GO:0007411">
    <property type="term" value="P:axon guidance"/>
    <property type="evidence" value="ECO:0007669"/>
    <property type="project" value="UniProtKB-ARBA"/>
</dbReference>
<keyword evidence="5" id="KW-0677">Repeat</keyword>
<feature type="disulfide bond" evidence="8">
    <location>
        <begin position="706"/>
        <end position="716"/>
    </location>
</feature>
<keyword evidence="7" id="KW-0325">Glycoprotein</keyword>
<name>A0A8J2R9B6_9NEOP</name>
<feature type="domain" description="EGF-like" evidence="9">
    <location>
        <begin position="286"/>
        <end position="322"/>
    </location>
</feature>
<sequence length="778" mass="83223">MTSERLLTSRLNATYALVLLIQQQYQLSDDTGHEWPMPVTHCTTPGRALGTGDSPLGLELGDVIGPLCACAFILYYCDCHYTYICCVFLCLLAWCPCSQAAGPLGQSERPEAYFNGSSYIRLATPFSLKQLVGLSFRTCVGGELFSQRFEGYTLHVTALLEQVVVSWARPGLGPREVGLARETLDNRWHWVALRYRPSPPALLLEVDKDTQVISNVTWNPELLSMGALEAGGAVVLVGNLFSGCVHEGPQLEFHAAHVLKATARFTSCPLTTDACKDGKDVLRIPPKDHCYNEPCLRHGTCISRHDKYECHCTARYTGNNCEVDKGDPCASSPCRHGARCVEDARGDYTCMCPPLYRGVHCELEESLDPQCAAQPCRNNGSCSVPPGGDEYVCECAPGYTGRNCETDVDDCEEAGPDACLNGGRCVDDVHNYTCDCSGTGYTGPRCDTNVNECEEERGVCGHGACYDTYGGFVCACLPGFTGERCHKMSACASGPCGAGGACVEENGGAGFRCVCARGLSPPLCAPTPPPPAAAPPATTSGAPPSTPGATCADVSCPPHSHCVVMSRQMVCACDLGFYGPAGAAPDCSPLESACEAGVCLNGATCVRSQDRLECVCAPGYRGMYCETGLSGKSLSERCASAPCVHAVACRDLVSIDTRQHYLKITKRSREASGFRCECEAGWSGARCEVEAGAGEGAPGPAEEDPCSSAPCNNGTCTLRDTTAFDCTCPPGLTVNRTTTDPSNGRTQRLNILRNRLIGYEDISDPRIEFQFTKYMNRR</sequence>
<feature type="domain" description="EGF-like" evidence="9">
    <location>
        <begin position="449"/>
        <end position="486"/>
    </location>
</feature>
<dbReference type="GO" id="GO:0016318">
    <property type="term" value="P:ommatidial rotation"/>
    <property type="evidence" value="ECO:0007669"/>
    <property type="project" value="UniProtKB-ARBA"/>
</dbReference>
<protein>
    <submittedName>
        <fullName evidence="10">(African queen) hypothetical protein</fullName>
    </submittedName>
</protein>
<dbReference type="InterPro" id="IPR013320">
    <property type="entry name" value="ConA-like_dom_sf"/>
</dbReference>
<feature type="disulfide bond" evidence="8">
    <location>
        <begin position="376"/>
        <end position="393"/>
    </location>
</feature>
<evidence type="ECO:0000256" key="1">
    <source>
        <dbReference type="ARBA" id="ARBA00004613"/>
    </source>
</evidence>
<gene>
    <name evidence="10" type="ORF">DCHRY22_LOCUS11254</name>
</gene>
<dbReference type="InterPro" id="IPR018097">
    <property type="entry name" value="EGF_Ca-bd_CS"/>
</dbReference>
<dbReference type="GO" id="GO:0048056">
    <property type="term" value="P:R3/R4 cell differentiation"/>
    <property type="evidence" value="ECO:0007669"/>
    <property type="project" value="UniProtKB-ARBA"/>
</dbReference>
<evidence type="ECO:0000313" key="10">
    <source>
        <dbReference type="EMBL" id="CAG9575332.1"/>
    </source>
</evidence>
<dbReference type="FunFam" id="2.10.25.10:FF:000012">
    <property type="entry name" value="Delta-like protein"/>
    <property type="match status" value="1"/>
</dbReference>
<dbReference type="InterPro" id="IPR000742">
    <property type="entry name" value="EGF"/>
</dbReference>
<feature type="disulfide bond" evidence="8">
    <location>
        <begin position="352"/>
        <end position="361"/>
    </location>
</feature>
<evidence type="ECO:0000256" key="5">
    <source>
        <dbReference type="ARBA" id="ARBA00022737"/>
    </source>
</evidence>
<dbReference type="SUPFAM" id="SSF49899">
    <property type="entry name" value="Concanavalin A-like lectins/glucanases"/>
    <property type="match status" value="1"/>
</dbReference>
<feature type="domain" description="EGF-like" evidence="9">
    <location>
        <begin position="407"/>
        <end position="447"/>
    </location>
</feature>
<keyword evidence="6 8" id="KW-1015">Disulfide bond</keyword>
<evidence type="ECO:0000256" key="4">
    <source>
        <dbReference type="ARBA" id="ARBA00022729"/>
    </source>
</evidence>
<dbReference type="Pfam" id="PF00008">
    <property type="entry name" value="EGF"/>
    <property type="match status" value="4"/>
</dbReference>
<feature type="disulfide bond" evidence="8">
    <location>
        <begin position="312"/>
        <end position="321"/>
    </location>
</feature>
<dbReference type="Pfam" id="PF12661">
    <property type="entry name" value="hEGF"/>
    <property type="match status" value="3"/>
</dbReference>
<dbReference type="InterPro" id="IPR001881">
    <property type="entry name" value="EGF-like_Ca-bd_dom"/>
</dbReference>
<dbReference type="GO" id="GO:0005576">
    <property type="term" value="C:extracellular region"/>
    <property type="evidence" value="ECO:0007669"/>
    <property type="project" value="UniProtKB-SubCell"/>
</dbReference>
<comment type="caution">
    <text evidence="10">The sequence shown here is derived from an EMBL/GenBank/DDBJ whole genome shotgun (WGS) entry which is preliminary data.</text>
</comment>
<dbReference type="EMBL" id="CAKASE010000074">
    <property type="protein sequence ID" value="CAG9575332.1"/>
    <property type="molecule type" value="Genomic_DNA"/>
</dbReference>
<proteinExistence type="predicted"/>
<feature type="disulfide bond" evidence="8">
    <location>
        <begin position="678"/>
        <end position="687"/>
    </location>
</feature>
<dbReference type="SUPFAM" id="SSF57184">
    <property type="entry name" value="Growth factor receptor domain"/>
    <property type="match status" value="1"/>
</dbReference>
<feature type="domain" description="EGF-like" evidence="9">
    <location>
        <begin position="634"/>
        <end position="688"/>
    </location>
</feature>
<dbReference type="PANTHER" id="PTHR24049">
    <property type="entry name" value="CRUMBS FAMILY MEMBER"/>
    <property type="match status" value="1"/>
</dbReference>
<dbReference type="SMART" id="SM00179">
    <property type="entry name" value="EGF_CA"/>
    <property type="match status" value="7"/>
</dbReference>
<dbReference type="PROSITE" id="PS50026">
    <property type="entry name" value="EGF_3"/>
    <property type="match status" value="9"/>
</dbReference>
<feature type="disulfide bond" evidence="8">
    <location>
        <begin position="395"/>
        <end position="404"/>
    </location>
</feature>
<evidence type="ECO:0000256" key="8">
    <source>
        <dbReference type="PROSITE-ProRule" id="PRU00076"/>
    </source>
</evidence>
<reference evidence="10" key="1">
    <citation type="submission" date="2021-09" db="EMBL/GenBank/DDBJ databases">
        <authorList>
            <person name="Martin H S."/>
        </authorList>
    </citation>
    <scope>NUCLEOTIDE SEQUENCE</scope>
</reference>
<keyword evidence="11" id="KW-1185">Reference proteome</keyword>
<evidence type="ECO:0000259" key="9">
    <source>
        <dbReference type="PROSITE" id="PS50026"/>
    </source>
</evidence>
<dbReference type="InterPro" id="IPR000152">
    <property type="entry name" value="EGF-type_Asp/Asn_hydroxyl_site"/>
</dbReference>
<dbReference type="PROSITE" id="PS00010">
    <property type="entry name" value="ASX_HYDROXYL"/>
    <property type="match status" value="2"/>
</dbReference>
<dbReference type="Proteomes" id="UP000789524">
    <property type="component" value="Unassembled WGS sequence"/>
</dbReference>
<feature type="disulfide bond" evidence="8">
    <location>
        <begin position="476"/>
        <end position="485"/>
    </location>
</feature>
<dbReference type="GO" id="GO:0005911">
    <property type="term" value="C:cell-cell junction"/>
    <property type="evidence" value="ECO:0007669"/>
    <property type="project" value="UniProtKB-ARBA"/>
</dbReference>
<dbReference type="InterPro" id="IPR013032">
    <property type="entry name" value="EGF-like_CS"/>
</dbReference>
<keyword evidence="4" id="KW-0732">Signal</keyword>
<dbReference type="FunFam" id="2.10.25.10:FF:000045">
    <property type="entry name" value="Slit guidance ligand 2"/>
    <property type="match status" value="1"/>
</dbReference>
<accession>A0A8J2R9B6</accession>
<dbReference type="PROSITE" id="PS01187">
    <property type="entry name" value="EGF_CA"/>
    <property type="match status" value="2"/>
</dbReference>
<dbReference type="AlphaFoldDB" id="A0A8J2R9B6"/>
<feature type="domain" description="EGF-like" evidence="9">
    <location>
        <begin position="590"/>
        <end position="626"/>
    </location>
</feature>
<dbReference type="InterPro" id="IPR051022">
    <property type="entry name" value="Notch_Cell-Fate_Det"/>
</dbReference>
<feature type="disulfide bond" evidence="8">
    <location>
        <begin position="616"/>
        <end position="625"/>
    </location>
</feature>
<dbReference type="OrthoDB" id="430340at2759"/>
<feature type="disulfide bond" evidence="8">
    <location>
        <begin position="515"/>
        <end position="524"/>
    </location>
</feature>
<evidence type="ECO:0000256" key="7">
    <source>
        <dbReference type="ARBA" id="ARBA00023180"/>
    </source>
</evidence>
<dbReference type="Gene3D" id="2.10.25.10">
    <property type="entry name" value="Laminin"/>
    <property type="match status" value="9"/>
</dbReference>
<keyword evidence="3 8" id="KW-0245">EGF-like domain</keyword>
<feature type="domain" description="EGF-like" evidence="9">
    <location>
        <begin position="487"/>
        <end position="525"/>
    </location>
</feature>
<keyword evidence="2" id="KW-0964">Secreted</keyword>
<feature type="domain" description="EGF-like" evidence="9">
    <location>
        <begin position="325"/>
        <end position="362"/>
    </location>
</feature>
<dbReference type="PROSITE" id="PS01186">
    <property type="entry name" value="EGF_2"/>
    <property type="match status" value="4"/>
</dbReference>
<dbReference type="GO" id="GO:0050769">
    <property type="term" value="P:positive regulation of neurogenesis"/>
    <property type="evidence" value="ECO:0007669"/>
    <property type="project" value="UniProtKB-ARBA"/>
</dbReference>
<dbReference type="GO" id="GO:0040008">
    <property type="term" value="P:regulation of growth"/>
    <property type="evidence" value="ECO:0007669"/>
    <property type="project" value="UniProtKB-ARBA"/>
</dbReference>
<organism evidence="10 11">
    <name type="scientific">Danaus chrysippus</name>
    <name type="common">African queen</name>
    <dbReference type="NCBI Taxonomy" id="151541"/>
    <lineage>
        <taxon>Eukaryota</taxon>
        <taxon>Metazoa</taxon>
        <taxon>Ecdysozoa</taxon>
        <taxon>Arthropoda</taxon>
        <taxon>Hexapoda</taxon>
        <taxon>Insecta</taxon>
        <taxon>Pterygota</taxon>
        <taxon>Neoptera</taxon>
        <taxon>Endopterygota</taxon>
        <taxon>Lepidoptera</taxon>
        <taxon>Glossata</taxon>
        <taxon>Ditrysia</taxon>
        <taxon>Papilionoidea</taxon>
        <taxon>Nymphalidae</taxon>
        <taxon>Danainae</taxon>
        <taxon>Danaini</taxon>
        <taxon>Danaina</taxon>
        <taxon>Danaus</taxon>
        <taxon>Anosia</taxon>
    </lineage>
</organism>
<dbReference type="GO" id="GO:0007476">
    <property type="term" value="P:imaginal disc-derived wing morphogenesis"/>
    <property type="evidence" value="ECO:0007669"/>
    <property type="project" value="UniProtKB-ARBA"/>
</dbReference>
<comment type="caution">
    <text evidence="8">Lacks conserved residue(s) required for the propagation of feature annotation.</text>
</comment>
<evidence type="ECO:0000256" key="3">
    <source>
        <dbReference type="ARBA" id="ARBA00022536"/>
    </source>
</evidence>
<dbReference type="PROSITE" id="PS00022">
    <property type="entry name" value="EGF_1"/>
    <property type="match status" value="6"/>
</dbReference>
<dbReference type="CDD" id="cd00054">
    <property type="entry name" value="EGF_CA"/>
    <property type="match status" value="5"/>
</dbReference>
<feature type="domain" description="EGF-like" evidence="9">
    <location>
        <begin position="367"/>
        <end position="405"/>
    </location>
</feature>
<dbReference type="GO" id="GO:0120035">
    <property type="term" value="P:regulation of plasma membrane bounded cell projection organization"/>
    <property type="evidence" value="ECO:0007669"/>
    <property type="project" value="UniProtKB-ARBA"/>
</dbReference>
<feature type="domain" description="EGF-like" evidence="9">
    <location>
        <begin position="702"/>
        <end position="738"/>
    </location>
</feature>
<dbReference type="InterPro" id="IPR009030">
    <property type="entry name" value="Growth_fac_rcpt_cys_sf"/>
</dbReference>
<dbReference type="SMART" id="SM00181">
    <property type="entry name" value="EGF"/>
    <property type="match status" value="10"/>
</dbReference>
<comment type="subcellular location">
    <subcellularLocation>
        <location evidence="1">Secreted</location>
    </subcellularLocation>
</comment>
<evidence type="ECO:0000313" key="11">
    <source>
        <dbReference type="Proteomes" id="UP000789524"/>
    </source>
</evidence>